<dbReference type="InterPro" id="IPR037197">
    <property type="entry name" value="WWE_dom_sf"/>
</dbReference>
<dbReference type="AlphaFoldDB" id="A0A401TKC1"/>
<evidence type="ECO:0000313" key="5">
    <source>
        <dbReference type="Proteomes" id="UP000287033"/>
    </source>
</evidence>
<keyword evidence="1" id="KW-0963">Cytoplasm</keyword>
<protein>
    <recommendedName>
        <fullName evidence="1">E3 ubiquitin-protein ligase</fullName>
        <ecNumber evidence="1">2.3.2.27</ecNumber>
    </recommendedName>
</protein>
<comment type="subcellular location">
    <subcellularLocation>
        <location evidence="1">Cytoplasm</location>
    </subcellularLocation>
</comment>
<dbReference type="PANTHER" id="PTHR12622">
    <property type="entry name" value="DELTEX-RELATED"/>
    <property type="match status" value="1"/>
</dbReference>
<accession>A0A401TKC1</accession>
<dbReference type="SUPFAM" id="SSF117839">
    <property type="entry name" value="WWE domain"/>
    <property type="match status" value="1"/>
</dbReference>
<dbReference type="InterPro" id="IPR039398">
    <property type="entry name" value="Deltex_fam"/>
</dbReference>
<keyword evidence="1" id="KW-0862">Zinc</keyword>
<proteinExistence type="inferred from homology"/>
<feature type="compositionally biased region" description="Polar residues" evidence="2">
    <location>
        <begin position="191"/>
        <end position="214"/>
    </location>
</feature>
<keyword evidence="1" id="KW-0808">Transferase</keyword>
<sequence length="235" mass="24806">TLRPVRRNLYDCSSAPGKGIVWEWESDSGVWTPYDMDLSVAIQAAHECGHPWIDLSAAGLPYLLDLTGMCQMNRLTQRRRRVRQRLDSAYPLSAPGPCPFLPPAVPCPPRPGSCPPPPPPPRSGPPCGCRQCLLVASVKASPPVAPGNRAYPAGVRPPQALPTRALTGKSTGGRRPAPPSTRTLPPRPQAEPQTKGSLSAAPSSCGTTATTPNTVRTSGFQQLAVAQSRALIASG</sequence>
<dbReference type="OrthoDB" id="2449614at2759"/>
<dbReference type="Proteomes" id="UP000287033">
    <property type="component" value="Unassembled WGS sequence"/>
</dbReference>
<comment type="caution">
    <text evidence="4">The sequence shown here is derived from an EMBL/GenBank/DDBJ whole genome shotgun (WGS) entry which is preliminary data.</text>
</comment>
<dbReference type="GO" id="GO:0005737">
    <property type="term" value="C:cytoplasm"/>
    <property type="evidence" value="ECO:0007669"/>
    <property type="project" value="UniProtKB-SubCell"/>
</dbReference>
<evidence type="ECO:0000313" key="4">
    <source>
        <dbReference type="EMBL" id="GCC43063.1"/>
    </source>
</evidence>
<comment type="pathway">
    <text evidence="1">Protein modification; protein ubiquitination.</text>
</comment>
<dbReference type="UniPathway" id="UPA00143"/>
<keyword evidence="1" id="KW-0863">Zinc-finger</keyword>
<dbReference type="InterPro" id="IPR004170">
    <property type="entry name" value="WWE_dom"/>
</dbReference>
<evidence type="ECO:0000256" key="2">
    <source>
        <dbReference type="SAM" id="MobiDB-lite"/>
    </source>
</evidence>
<comment type="similarity">
    <text evidence="1">Belongs to the Deltex family.</text>
</comment>
<gene>
    <name evidence="4" type="ORF">chiPu_0026916</name>
</gene>
<keyword evidence="1" id="KW-0479">Metal-binding</keyword>
<dbReference type="EMBL" id="BEZZ01090344">
    <property type="protein sequence ID" value="GCC43063.1"/>
    <property type="molecule type" value="Genomic_DNA"/>
</dbReference>
<feature type="domain" description="WWE" evidence="3">
    <location>
        <begin position="8"/>
        <end position="84"/>
    </location>
</feature>
<dbReference type="Pfam" id="PF02825">
    <property type="entry name" value="WWE"/>
    <property type="match status" value="1"/>
</dbReference>
<comment type="catalytic activity">
    <reaction evidence="1">
        <text>S-ubiquitinyl-[E2 ubiquitin-conjugating enzyme]-L-cysteine + [acceptor protein]-L-lysine = [E2 ubiquitin-conjugating enzyme]-L-cysteine + N(6)-ubiquitinyl-[acceptor protein]-L-lysine.</text>
        <dbReference type="EC" id="2.3.2.27"/>
    </reaction>
</comment>
<dbReference type="GO" id="GO:0008270">
    <property type="term" value="F:zinc ion binding"/>
    <property type="evidence" value="ECO:0007669"/>
    <property type="project" value="UniProtKB-KW"/>
</dbReference>
<keyword evidence="5" id="KW-1185">Reference proteome</keyword>
<dbReference type="STRING" id="137246.A0A401TKC1"/>
<dbReference type="GO" id="GO:0007219">
    <property type="term" value="P:Notch signaling pathway"/>
    <property type="evidence" value="ECO:0007669"/>
    <property type="project" value="InterPro"/>
</dbReference>
<organism evidence="4 5">
    <name type="scientific">Chiloscyllium punctatum</name>
    <name type="common">Brownbanded bambooshark</name>
    <name type="synonym">Hemiscyllium punctatum</name>
    <dbReference type="NCBI Taxonomy" id="137246"/>
    <lineage>
        <taxon>Eukaryota</taxon>
        <taxon>Metazoa</taxon>
        <taxon>Chordata</taxon>
        <taxon>Craniata</taxon>
        <taxon>Vertebrata</taxon>
        <taxon>Chondrichthyes</taxon>
        <taxon>Elasmobranchii</taxon>
        <taxon>Galeomorphii</taxon>
        <taxon>Galeoidea</taxon>
        <taxon>Orectolobiformes</taxon>
        <taxon>Hemiscylliidae</taxon>
        <taxon>Chiloscyllium</taxon>
    </lineage>
</organism>
<dbReference type="PROSITE" id="PS50918">
    <property type="entry name" value="WWE"/>
    <property type="match status" value="1"/>
</dbReference>
<dbReference type="GO" id="GO:0061630">
    <property type="term" value="F:ubiquitin protein ligase activity"/>
    <property type="evidence" value="ECO:0007669"/>
    <property type="project" value="UniProtKB-UniRule"/>
</dbReference>
<dbReference type="EC" id="2.3.2.27" evidence="1"/>
<dbReference type="InterPro" id="IPR018123">
    <property type="entry name" value="WWE-dom_subgr"/>
</dbReference>
<dbReference type="Gene3D" id="3.30.720.50">
    <property type="match status" value="1"/>
</dbReference>
<name>A0A401TKC1_CHIPU</name>
<dbReference type="SMART" id="SM00678">
    <property type="entry name" value="WWE"/>
    <property type="match status" value="1"/>
</dbReference>
<evidence type="ECO:0000259" key="3">
    <source>
        <dbReference type="PROSITE" id="PS50918"/>
    </source>
</evidence>
<feature type="non-terminal residue" evidence="4">
    <location>
        <position position="1"/>
    </location>
</feature>
<evidence type="ECO:0000256" key="1">
    <source>
        <dbReference type="RuleBase" id="RU367105"/>
    </source>
</evidence>
<feature type="region of interest" description="Disordered" evidence="2">
    <location>
        <begin position="146"/>
        <end position="214"/>
    </location>
</feature>
<reference evidence="4 5" key="1">
    <citation type="journal article" date="2018" name="Nat. Ecol. Evol.">
        <title>Shark genomes provide insights into elasmobranch evolution and the origin of vertebrates.</title>
        <authorList>
            <person name="Hara Y"/>
            <person name="Yamaguchi K"/>
            <person name="Onimaru K"/>
            <person name="Kadota M"/>
            <person name="Koyanagi M"/>
            <person name="Keeley SD"/>
            <person name="Tatsumi K"/>
            <person name="Tanaka K"/>
            <person name="Motone F"/>
            <person name="Kageyama Y"/>
            <person name="Nozu R"/>
            <person name="Adachi N"/>
            <person name="Nishimura O"/>
            <person name="Nakagawa R"/>
            <person name="Tanegashima C"/>
            <person name="Kiyatake I"/>
            <person name="Matsumoto R"/>
            <person name="Murakumo K"/>
            <person name="Nishida K"/>
            <person name="Terakita A"/>
            <person name="Kuratani S"/>
            <person name="Sato K"/>
            <person name="Hyodo S Kuraku.S."/>
        </authorList>
    </citation>
    <scope>NUCLEOTIDE SEQUENCE [LARGE SCALE GENOMIC DNA]</scope>
</reference>
<dbReference type="GO" id="GO:0016567">
    <property type="term" value="P:protein ubiquitination"/>
    <property type="evidence" value="ECO:0007669"/>
    <property type="project" value="UniProtKB-UniRule"/>
</dbReference>